<keyword evidence="7" id="KW-0325">Glycoprotein</keyword>
<keyword evidence="4" id="KW-0378">Hydrolase</keyword>
<feature type="signal peptide" evidence="8">
    <location>
        <begin position="1"/>
        <end position="25"/>
    </location>
</feature>
<dbReference type="SMART" id="SM00645">
    <property type="entry name" value="Pept_C1"/>
    <property type="match status" value="1"/>
</dbReference>
<dbReference type="PROSITE" id="PS00639">
    <property type="entry name" value="THIOL_PROTEASE_HIS"/>
    <property type="match status" value="1"/>
</dbReference>
<keyword evidence="2 11" id="KW-0645">Protease</keyword>
<evidence type="ECO:0000256" key="5">
    <source>
        <dbReference type="ARBA" id="ARBA00022807"/>
    </source>
</evidence>
<dbReference type="InterPro" id="IPR025660">
    <property type="entry name" value="Pept_his_AS"/>
</dbReference>
<evidence type="ECO:0000313" key="12">
    <source>
        <dbReference type="Proteomes" id="UP000008311"/>
    </source>
</evidence>
<dbReference type="GO" id="GO:0004197">
    <property type="term" value="F:cysteine-type endopeptidase activity"/>
    <property type="evidence" value="ECO:0000318"/>
    <property type="project" value="GO_Central"/>
</dbReference>
<dbReference type="PANTHER" id="PTHR12411">
    <property type="entry name" value="CYSTEINE PROTEASE FAMILY C1-RELATED"/>
    <property type="match status" value="1"/>
</dbReference>
<dbReference type="InterPro" id="IPR000169">
    <property type="entry name" value="Pept_cys_AS"/>
</dbReference>
<dbReference type="InterPro" id="IPR000668">
    <property type="entry name" value="Peptidase_C1A_C"/>
</dbReference>
<organism evidence="11 12">
    <name type="scientific">Ricinus communis</name>
    <name type="common">Castor bean</name>
    <dbReference type="NCBI Taxonomy" id="3988"/>
    <lineage>
        <taxon>Eukaryota</taxon>
        <taxon>Viridiplantae</taxon>
        <taxon>Streptophyta</taxon>
        <taxon>Embryophyta</taxon>
        <taxon>Tracheophyta</taxon>
        <taxon>Spermatophyta</taxon>
        <taxon>Magnoliopsida</taxon>
        <taxon>eudicotyledons</taxon>
        <taxon>Gunneridae</taxon>
        <taxon>Pentapetalae</taxon>
        <taxon>rosids</taxon>
        <taxon>fabids</taxon>
        <taxon>Malpighiales</taxon>
        <taxon>Euphorbiaceae</taxon>
        <taxon>Acalyphoideae</taxon>
        <taxon>Acalypheae</taxon>
        <taxon>Ricinus</taxon>
    </lineage>
</organism>
<dbReference type="GO" id="GO:0051603">
    <property type="term" value="P:proteolysis involved in protein catabolic process"/>
    <property type="evidence" value="ECO:0000318"/>
    <property type="project" value="GO_Central"/>
</dbReference>
<dbReference type="InterPro" id="IPR013128">
    <property type="entry name" value="Peptidase_C1A"/>
</dbReference>
<dbReference type="FunFam" id="3.90.70.10:FF:000067">
    <property type="entry name" value="Senescence-specific cysteine protease"/>
    <property type="match status" value="1"/>
</dbReference>
<name>B9S9A2_RICCO</name>
<dbReference type="InterPro" id="IPR025661">
    <property type="entry name" value="Pept_asp_AS"/>
</dbReference>
<dbReference type="Proteomes" id="UP000008311">
    <property type="component" value="Unassembled WGS sequence"/>
</dbReference>
<protein>
    <submittedName>
        <fullName evidence="11">Cysteine protease, putative</fullName>
        <ecNumber evidence="11">1.3.1.74</ecNumber>
    </submittedName>
</protein>
<dbReference type="InterPro" id="IPR038765">
    <property type="entry name" value="Papain-like_cys_pep_sf"/>
</dbReference>
<evidence type="ECO:0000256" key="7">
    <source>
        <dbReference type="ARBA" id="ARBA00023180"/>
    </source>
</evidence>
<proteinExistence type="inferred from homology"/>
<dbReference type="SMART" id="SM00848">
    <property type="entry name" value="Inhibitor_I29"/>
    <property type="match status" value="1"/>
</dbReference>
<dbReference type="GO" id="GO:0005764">
    <property type="term" value="C:lysosome"/>
    <property type="evidence" value="ECO:0000318"/>
    <property type="project" value="GO_Central"/>
</dbReference>
<evidence type="ECO:0000256" key="1">
    <source>
        <dbReference type="ARBA" id="ARBA00008455"/>
    </source>
</evidence>
<dbReference type="PROSITE" id="PS00139">
    <property type="entry name" value="THIOL_PROTEASE_CYS"/>
    <property type="match status" value="1"/>
</dbReference>
<dbReference type="InterPro" id="IPR039417">
    <property type="entry name" value="Peptidase_C1A_papain-like"/>
</dbReference>
<feature type="chain" id="PRO_5018556985" evidence="8">
    <location>
        <begin position="26"/>
        <end position="343"/>
    </location>
</feature>
<comment type="similarity">
    <text evidence="1">Belongs to the peptidase C1 family.</text>
</comment>
<dbReference type="KEGG" id="rcu:8259231"/>
<evidence type="ECO:0000256" key="3">
    <source>
        <dbReference type="ARBA" id="ARBA00022729"/>
    </source>
</evidence>
<evidence type="ECO:0000313" key="11">
    <source>
        <dbReference type="EMBL" id="EEF39871.1"/>
    </source>
</evidence>
<dbReference type="EC" id="1.3.1.74" evidence="11"/>
<evidence type="ECO:0000259" key="10">
    <source>
        <dbReference type="SMART" id="SM00848"/>
    </source>
</evidence>
<dbReference type="InParanoid" id="B9S9A2"/>
<sequence length="343" mass="37885">MPLSLQITKLVITLLMILGTWVSQAMPRPLLNAEAIAEKHEQWMARHGRTYHDNAEKERRFQIFKNNLDYIENFNKAFNKTYKLGLNKFSDLSEEEFVTTYNGYEMPTTLPTANTTVKPTFFSNYYNQDEVPESIDWRENGVVTSVKNQGECGCCWAFSAVAAVEGIAGNGASLSAQQLLDCVGDNSGCGGGTMIKAFEYIVQNQGIVSDTDYPYEQTQEMCRSGSNVAARITGYESVIQSEEALKRAVAKQPISVAIDASSGPNFKSYISGVFSAEDCGTHLTHAVTLVGYGTTEDGTKYWLVKNSWGEEWGESGYMRLQRDVGAMEGPCGIAMQASYPTLD</sequence>
<dbReference type="OrthoDB" id="10253408at2759"/>
<evidence type="ECO:0000259" key="9">
    <source>
        <dbReference type="SMART" id="SM00645"/>
    </source>
</evidence>
<accession>B9S9A2</accession>
<dbReference type="Pfam" id="PF00112">
    <property type="entry name" value="Peptidase_C1"/>
    <property type="match status" value="1"/>
</dbReference>
<evidence type="ECO:0000256" key="2">
    <source>
        <dbReference type="ARBA" id="ARBA00022670"/>
    </source>
</evidence>
<dbReference type="PRINTS" id="PR00705">
    <property type="entry name" value="PAPAIN"/>
</dbReference>
<dbReference type="InterPro" id="IPR013201">
    <property type="entry name" value="Prot_inhib_I29"/>
</dbReference>
<dbReference type="SUPFAM" id="SSF54001">
    <property type="entry name" value="Cysteine proteinases"/>
    <property type="match status" value="1"/>
</dbReference>
<evidence type="ECO:0000256" key="8">
    <source>
        <dbReference type="SAM" id="SignalP"/>
    </source>
</evidence>
<keyword evidence="12" id="KW-1185">Reference proteome</keyword>
<keyword evidence="5" id="KW-0788">Thiol protease</keyword>
<dbReference type="CDD" id="cd02248">
    <property type="entry name" value="Peptidase_C1A"/>
    <property type="match status" value="1"/>
</dbReference>
<evidence type="ECO:0000256" key="6">
    <source>
        <dbReference type="ARBA" id="ARBA00023157"/>
    </source>
</evidence>
<dbReference type="EMBL" id="EQ973895">
    <property type="protein sequence ID" value="EEF39871.1"/>
    <property type="molecule type" value="Genomic_DNA"/>
</dbReference>
<keyword evidence="11" id="KW-0560">Oxidoreductase</keyword>
<keyword evidence="3 8" id="KW-0732">Signal</keyword>
<gene>
    <name evidence="11" type="ORF">RCOM_1014880</name>
</gene>
<dbReference type="PROSITE" id="PS00640">
    <property type="entry name" value="THIOL_PROTEASE_ASN"/>
    <property type="match status" value="1"/>
</dbReference>
<feature type="domain" description="Cathepsin propeptide inhibitor" evidence="10">
    <location>
        <begin position="40"/>
        <end position="97"/>
    </location>
</feature>
<feature type="domain" description="Peptidase C1A papain C-terminal" evidence="9">
    <location>
        <begin position="131"/>
        <end position="341"/>
    </location>
</feature>
<dbReference type="Gene3D" id="3.90.70.10">
    <property type="entry name" value="Cysteine proteinases"/>
    <property type="match status" value="1"/>
</dbReference>
<dbReference type="eggNOG" id="KOG1543">
    <property type="taxonomic scope" value="Eukaryota"/>
</dbReference>
<dbReference type="AlphaFoldDB" id="B9S9A2"/>
<dbReference type="GO" id="GO:0005615">
    <property type="term" value="C:extracellular space"/>
    <property type="evidence" value="ECO:0000318"/>
    <property type="project" value="GO_Central"/>
</dbReference>
<keyword evidence="6" id="KW-1015">Disulfide bond</keyword>
<dbReference type="Pfam" id="PF08246">
    <property type="entry name" value="Inhibitor_I29"/>
    <property type="match status" value="1"/>
</dbReference>
<evidence type="ECO:0000256" key="4">
    <source>
        <dbReference type="ARBA" id="ARBA00022801"/>
    </source>
</evidence>
<dbReference type="GO" id="GO:0032440">
    <property type="term" value="F:2-alkenal reductase [NAD(P)H] activity"/>
    <property type="evidence" value="ECO:0007669"/>
    <property type="project" value="UniProtKB-EC"/>
</dbReference>
<reference evidence="12" key="1">
    <citation type="journal article" date="2010" name="Nat. Biotechnol.">
        <title>Draft genome sequence of the oilseed species Ricinus communis.</title>
        <authorList>
            <person name="Chan A.P."/>
            <person name="Crabtree J."/>
            <person name="Zhao Q."/>
            <person name="Lorenzi H."/>
            <person name="Orvis J."/>
            <person name="Puiu D."/>
            <person name="Melake-Berhan A."/>
            <person name="Jones K.M."/>
            <person name="Redman J."/>
            <person name="Chen G."/>
            <person name="Cahoon E.B."/>
            <person name="Gedil M."/>
            <person name="Stanke M."/>
            <person name="Haas B.J."/>
            <person name="Wortman J.R."/>
            <person name="Fraser-Liggett C.M."/>
            <person name="Ravel J."/>
            <person name="Rabinowicz P.D."/>
        </authorList>
    </citation>
    <scope>NUCLEOTIDE SEQUENCE [LARGE SCALE GENOMIC DNA]</scope>
    <source>
        <strain evidence="12">cv. Hale</strain>
    </source>
</reference>